<dbReference type="Pfam" id="PF04466">
    <property type="entry name" value="Terminase_3"/>
    <property type="match status" value="1"/>
</dbReference>
<organism evidence="3">
    <name type="scientific">viral metagenome</name>
    <dbReference type="NCBI Taxonomy" id="1070528"/>
    <lineage>
        <taxon>unclassified sequences</taxon>
        <taxon>metagenomes</taxon>
        <taxon>organismal metagenomes</taxon>
    </lineage>
</organism>
<evidence type="ECO:0000259" key="1">
    <source>
        <dbReference type="Pfam" id="PF04466"/>
    </source>
</evidence>
<dbReference type="Gene3D" id="3.40.50.300">
    <property type="entry name" value="P-loop containing nucleotide triphosphate hydrolases"/>
    <property type="match status" value="1"/>
</dbReference>
<dbReference type="Gene3D" id="3.30.420.240">
    <property type="match status" value="1"/>
</dbReference>
<gene>
    <name evidence="3" type="ORF">MM415A00136_0024</name>
    <name evidence="2" type="ORF">MM415B00397_0039</name>
</gene>
<name>A0A6M3Y4X7_9ZZZZ</name>
<dbReference type="InterPro" id="IPR035412">
    <property type="entry name" value="Terminase_L_N"/>
</dbReference>
<evidence type="ECO:0000313" key="2">
    <source>
        <dbReference type="EMBL" id="QJA65427.1"/>
    </source>
</evidence>
<dbReference type="AlphaFoldDB" id="A0A6M3Y4X7"/>
<dbReference type="EMBL" id="MT145195">
    <property type="protein sequence ID" value="QJI05142.1"/>
    <property type="molecule type" value="Genomic_DNA"/>
</dbReference>
<proteinExistence type="predicted"/>
<accession>A0A6M3Y4X7</accession>
<dbReference type="EMBL" id="MT141538">
    <property type="protein sequence ID" value="QJA65427.1"/>
    <property type="molecule type" value="Genomic_DNA"/>
</dbReference>
<reference evidence="3" key="1">
    <citation type="submission" date="2020-03" db="EMBL/GenBank/DDBJ databases">
        <title>The deep terrestrial virosphere.</title>
        <authorList>
            <person name="Holmfeldt K."/>
            <person name="Nilsson E."/>
            <person name="Simone D."/>
            <person name="Lopez-Fernandez M."/>
            <person name="Wu X."/>
            <person name="de Brujin I."/>
            <person name="Lundin D."/>
            <person name="Andersson A."/>
            <person name="Bertilsson S."/>
            <person name="Dopson M."/>
        </authorList>
    </citation>
    <scope>NUCLEOTIDE SEQUENCE</scope>
    <source>
        <strain evidence="3">MM415A00136</strain>
        <strain evidence="2">MM415B00397</strain>
    </source>
</reference>
<dbReference type="InterPro" id="IPR027417">
    <property type="entry name" value="P-loop_NTPase"/>
</dbReference>
<sequence>MMVYWLMYYYEKYDIKGVRAGLFCEDYPSLNDRHLTKIKYEFPEWLGTYNGSRKEFVLSPEYGGGIIAFRNLDEPAKYLSVEFAVIGIDEVNRNPKTTFDFLRSRHRWPGIPDVKFLAGCNPLGEAWVKNMWVKRMFPPNEKEQYEFVFVPALPTDNPHLPEEYYKALESMPENQRRAYLEGDWDAFDEGLDEKGYTRLVSDRELQASLVREGTHSGYRILGVDPAAGGDNSAIVMKSGNLQEVMFNQKLVDTMDLVGKVMDIARDHSIDMIVIDKTGVGQGVFDRLKELDFNVRGVSFGEKSEDPQFANLKAEWHWRQRKWLLSGGRMLYNDGWNEFEYVKYKNKDGKIIIQPKEELLKDGITSPNCVDAAVLTQAIKDSTVKAQRAIKGRAGRGIYDETDRIWRNE</sequence>
<evidence type="ECO:0000313" key="3">
    <source>
        <dbReference type="EMBL" id="QJI05142.1"/>
    </source>
</evidence>
<feature type="domain" description="Phage terminase large subunit N-terminal" evidence="1">
    <location>
        <begin position="64"/>
        <end position="179"/>
    </location>
</feature>
<protein>
    <submittedName>
        <fullName evidence="3">Putative terminase</fullName>
    </submittedName>
</protein>